<dbReference type="NCBIfam" id="TIGR01484">
    <property type="entry name" value="HAD-SF-IIB"/>
    <property type="match status" value="1"/>
</dbReference>
<dbReference type="InterPro" id="IPR006379">
    <property type="entry name" value="HAD-SF_hydro_IIB"/>
</dbReference>
<dbReference type="InterPro" id="IPR036412">
    <property type="entry name" value="HAD-like_sf"/>
</dbReference>
<dbReference type="AlphaFoldDB" id="A0A6N2RLM0"/>
<dbReference type="GO" id="GO:0016853">
    <property type="term" value="F:isomerase activity"/>
    <property type="evidence" value="ECO:0007669"/>
    <property type="project" value="UniProtKB-KW"/>
</dbReference>
<sequence length="264" mass="29866">MTSKLLFFDIDGTLITEGPGVMPESTKLALKKARDNGHLLFINTGRTRTSLPKKITDLNFDGYICGCGINIFLHDKELFSQKLTNTFCKELIYKLREHKVSVLYEASHAVYFDYTLANAEKWIDAAEKLFQIKGENIEDILHSDTLTYDKILAMLPPTPENEELKSYLSQYFQCIDRSNNMYEIIQKGYSKASGIDFLCEHLGKSKEDCYVFGDSENDRAMLEAVPNSIAMGNASQPIKDVCSYVTASVEEDGIYKAMEHFGLI</sequence>
<dbReference type="PROSITE" id="PS01229">
    <property type="entry name" value="COF_2"/>
    <property type="match status" value="1"/>
</dbReference>
<dbReference type="Gene3D" id="3.40.50.1000">
    <property type="entry name" value="HAD superfamily/HAD-like"/>
    <property type="match status" value="1"/>
</dbReference>
<dbReference type="NCBIfam" id="TIGR00099">
    <property type="entry name" value="Cof-subfamily"/>
    <property type="match status" value="1"/>
</dbReference>
<keyword evidence="1" id="KW-0413">Isomerase</keyword>
<protein>
    <submittedName>
        <fullName evidence="1">Bifunctional phosphatase/peptidyl-prolyl cis-trans isomerase</fullName>
    </submittedName>
</protein>
<reference evidence="1" key="1">
    <citation type="submission" date="2019-11" db="EMBL/GenBank/DDBJ databases">
        <authorList>
            <person name="Feng L."/>
        </authorList>
    </citation>
    <scope>NUCLEOTIDE SEQUENCE</scope>
    <source>
        <strain evidence="1">BhanseniiLFYP23</strain>
    </source>
</reference>
<dbReference type="SFLD" id="SFLDG01140">
    <property type="entry name" value="C2.B:_Phosphomannomutase_and_P"/>
    <property type="match status" value="1"/>
</dbReference>
<accession>A0A6N2RLM0</accession>
<dbReference type="GO" id="GO:0016791">
    <property type="term" value="F:phosphatase activity"/>
    <property type="evidence" value="ECO:0007669"/>
    <property type="project" value="UniProtKB-ARBA"/>
</dbReference>
<dbReference type="SUPFAM" id="SSF56784">
    <property type="entry name" value="HAD-like"/>
    <property type="match status" value="1"/>
</dbReference>
<proteinExistence type="predicted"/>
<dbReference type="EMBL" id="CACRSY010000005">
    <property type="protein sequence ID" value="VYS80685.1"/>
    <property type="molecule type" value="Genomic_DNA"/>
</dbReference>
<dbReference type="RefSeq" id="WP_022239565.1">
    <property type="nucleotide sequence ID" value="NZ_CACRSY010000005.1"/>
</dbReference>
<dbReference type="InterPro" id="IPR000150">
    <property type="entry name" value="Cof"/>
</dbReference>
<dbReference type="PANTHER" id="PTHR10000:SF25">
    <property type="entry name" value="PHOSPHATASE YKRA-RELATED"/>
    <property type="match status" value="1"/>
</dbReference>
<name>A0A6N2RLM0_BLAHA</name>
<dbReference type="PANTHER" id="PTHR10000">
    <property type="entry name" value="PHOSPHOSERINE PHOSPHATASE"/>
    <property type="match status" value="1"/>
</dbReference>
<evidence type="ECO:0000313" key="1">
    <source>
        <dbReference type="EMBL" id="VYS80685.1"/>
    </source>
</evidence>
<dbReference type="GO" id="GO:0000287">
    <property type="term" value="F:magnesium ion binding"/>
    <property type="evidence" value="ECO:0007669"/>
    <property type="project" value="TreeGrafter"/>
</dbReference>
<dbReference type="Pfam" id="PF08282">
    <property type="entry name" value="Hydrolase_3"/>
    <property type="match status" value="1"/>
</dbReference>
<dbReference type="Gene3D" id="3.30.1240.10">
    <property type="match status" value="1"/>
</dbReference>
<gene>
    <name evidence="1" type="ORF">BHLFYP23_01641</name>
</gene>
<organism evidence="1">
    <name type="scientific">Blautia hansenii</name>
    <name type="common">Ruminococcus hansenii</name>
    <dbReference type="NCBI Taxonomy" id="1322"/>
    <lineage>
        <taxon>Bacteria</taxon>
        <taxon>Bacillati</taxon>
        <taxon>Bacillota</taxon>
        <taxon>Clostridia</taxon>
        <taxon>Lachnospirales</taxon>
        <taxon>Lachnospiraceae</taxon>
        <taxon>Blautia</taxon>
    </lineage>
</organism>
<dbReference type="InterPro" id="IPR023214">
    <property type="entry name" value="HAD_sf"/>
</dbReference>
<dbReference type="SFLD" id="SFLDS00003">
    <property type="entry name" value="Haloacid_Dehalogenase"/>
    <property type="match status" value="1"/>
</dbReference>
<dbReference type="GO" id="GO:0005829">
    <property type="term" value="C:cytosol"/>
    <property type="evidence" value="ECO:0007669"/>
    <property type="project" value="TreeGrafter"/>
</dbReference>